<evidence type="ECO:0000313" key="2">
    <source>
        <dbReference type="Proteomes" id="UP000724584"/>
    </source>
</evidence>
<comment type="caution">
    <text evidence="1">The sequence shown here is derived from an EMBL/GenBank/DDBJ whole genome shotgun (WGS) entry which is preliminary data.</text>
</comment>
<gene>
    <name evidence="1" type="ORF">F5144DRAFT_575827</name>
</gene>
<accession>A0ACB7P0A1</accession>
<protein>
    <submittedName>
        <fullName evidence="1">Uncharacterized protein</fullName>
    </submittedName>
</protein>
<organism evidence="1 2">
    <name type="scientific">Chaetomium tenue</name>
    <dbReference type="NCBI Taxonomy" id="1854479"/>
    <lineage>
        <taxon>Eukaryota</taxon>
        <taxon>Fungi</taxon>
        <taxon>Dikarya</taxon>
        <taxon>Ascomycota</taxon>
        <taxon>Pezizomycotina</taxon>
        <taxon>Sordariomycetes</taxon>
        <taxon>Sordariomycetidae</taxon>
        <taxon>Sordariales</taxon>
        <taxon>Chaetomiaceae</taxon>
        <taxon>Chaetomium</taxon>
    </lineage>
</organism>
<dbReference type="Proteomes" id="UP000724584">
    <property type="component" value="Unassembled WGS sequence"/>
</dbReference>
<keyword evidence="2" id="KW-1185">Reference proteome</keyword>
<evidence type="ECO:0000313" key="1">
    <source>
        <dbReference type="EMBL" id="KAH6627433.1"/>
    </source>
</evidence>
<reference evidence="1 2" key="1">
    <citation type="journal article" date="2021" name="Nat. Commun.">
        <title>Genetic determinants of endophytism in the Arabidopsis root mycobiome.</title>
        <authorList>
            <person name="Mesny F."/>
            <person name="Miyauchi S."/>
            <person name="Thiergart T."/>
            <person name="Pickel B."/>
            <person name="Atanasova L."/>
            <person name="Karlsson M."/>
            <person name="Huettel B."/>
            <person name="Barry K.W."/>
            <person name="Haridas S."/>
            <person name="Chen C."/>
            <person name="Bauer D."/>
            <person name="Andreopoulos W."/>
            <person name="Pangilinan J."/>
            <person name="LaButti K."/>
            <person name="Riley R."/>
            <person name="Lipzen A."/>
            <person name="Clum A."/>
            <person name="Drula E."/>
            <person name="Henrissat B."/>
            <person name="Kohler A."/>
            <person name="Grigoriev I.V."/>
            <person name="Martin F.M."/>
            <person name="Hacquard S."/>
        </authorList>
    </citation>
    <scope>NUCLEOTIDE SEQUENCE [LARGE SCALE GENOMIC DNA]</scope>
    <source>
        <strain evidence="1 2">MPI-SDFR-AT-0079</strain>
    </source>
</reference>
<dbReference type="EMBL" id="JAGIZQ010000005">
    <property type="protein sequence ID" value="KAH6627433.1"/>
    <property type="molecule type" value="Genomic_DNA"/>
</dbReference>
<name>A0ACB7P0A1_9PEZI</name>
<sequence>MGPPTVAKPGSRSPKPAEQASWSPVAKQLWESDFLDHKKVMPQAWIWHYLDDYVFSFAGNQQDGTLKLRSPVWEHVRALRRDLDVLRARDATTHDAVYRHQLQVWNRITEHLVRVGLADMEVFEQAELVAHFKRSISRLTIRRDKMPDGASDGDPCGAGDVSSAVDHFDVAIRNLLKSACHAQYFIHGMNGGYTLRFTPIGPHAGKMFDFPYNPVWMELNNPCEVPSKHPDERFHRPVQLVNQPMLVANGLKGVTQNTQFTLQTKMCVVTPWTFGGEEAREYVYPGFEKGWELIPFDVREENERKYLEEQRMKEQQKPQPLVEGRKDGEPQATDGHAIDNSAEDAPCK</sequence>
<proteinExistence type="predicted"/>